<gene>
    <name evidence="7" type="ORF">SAMN05660493_01371</name>
</gene>
<dbReference type="EMBL" id="FTPU01000012">
    <property type="protein sequence ID" value="SIT96678.1"/>
    <property type="molecule type" value="Genomic_DNA"/>
</dbReference>
<evidence type="ECO:0000313" key="8">
    <source>
        <dbReference type="Proteomes" id="UP000187261"/>
    </source>
</evidence>
<feature type="transmembrane region" description="Helical" evidence="6">
    <location>
        <begin position="213"/>
        <end position="233"/>
    </location>
</feature>
<protein>
    <submittedName>
        <fullName evidence="7">Membrane protein involved in the export of O-antigen and teichoic acid</fullName>
    </submittedName>
</protein>
<keyword evidence="2" id="KW-1003">Cell membrane</keyword>
<feature type="transmembrane region" description="Helical" evidence="6">
    <location>
        <begin position="74"/>
        <end position="97"/>
    </location>
</feature>
<dbReference type="AlphaFoldDB" id="A0A1U7PY32"/>
<feature type="transmembrane region" description="Helical" evidence="6">
    <location>
        <begin position="328"/>
        <end position="348"/>
    </location>
</feature>
<proteinExistence type="predicted"/>
<dbReference type="PANTHER" id="PTHR30250">
    <property type="entry name" value="PST FAMILY PREDICTED COLANIC ACID TRANSPORTER"/>
    <property type="match status" value="1"/>
</dbReference>
<feature type="transmembrane region" description="Helical" evidence="6">
    <location>
        <begin position="289"/>
        <end position="316"/>
    </location>
</feature>
<evidence type="ECO:0000256" key="3">
    <source>
        <dbReference type="ARBA" id="ARBA00022692"/>
    </source>
</evidence>
<dbReference type="Pfam" id="PF13440">
    <property type="entry name" value="Polysacc_synt_3"/>
    <property type="match status" value="1"/>
</dbReference>
<feature type="transmembrane region" description="Helical" evidence="6">
    <location>
        <begin position="245"/>
        <end position="268"/>
    </location>
</feature>
<keyword evidence="4 6" id="KW-1133">Transmembrane helix</keyword>
<feature type="transmembrane region" description="Helical" evidence="6">
    <location>
        <begin position="360"/>
        <end position="376"/>
    </location>
</feature>
<accession>A0A1U7PY32</accession>
<evidence type="ECO:0000256" key="2">
    <source>
        <dbReference type="ARBA" id="ARBA00022475"/>
    </source>
</evidence>
<feature type="transmembrane region" description="Helical" evidence="6">
    <location>
        <begin position="382"/>
        <end position="401"/>
    </location>
</feature>
<dbReference type="GO" id="GO:0005886">
    <property type="term" value="C:plasma membrane"/>
    <property type="evidence" value="ECO:0007669"/>
    <property type="project" value="UniProtKB-SubCell"/>
</dbReference>
<feature type="transmembrane region" description="Helical" evidence="6">
    <location>
        <begin position="109"/>
        <end position="128"/>
    </location>
</feature>
<feature type="transmembrane region" description="Helical" evidence="6">
    <location>
        <begin position="140"/>
        <end position="161"/>
    </location>
</feature>
<keyword evidence="5 6" id="KW-0472">Membrane</keyword>
<keyword evidence="8" id="KW-1185">Reference proteome</keyword>
<evidence type="ECO:0000256" key="1">
    <source>
        <dbReference type="ARBA" id="ARBA00004651"/>
    </source>
</evidence>
<evidence type="ECO:0000256" key="4">
    <source>
        <dbReference type="ARBA" id="ARBA00022989"/>
    </source>
</evidence>
<dbReference type="STRING" id="1121284.SAMN05660493_01371"/>
<keyword evidence="3 6" id="KW-0812">Transmembrane</keyword>
<dbReference type="PANTHER" id="PTHR30250:SF11">
    <property type="entry name" value="O-ANTIGEN TRANSPORTER-RELATED"/>
    <property type="match status" value="1"/>
</dbReference>
<evidence type="ECO:0000256" key="5">
    <source>
        <dbReference type="ARBA" id="ARBA00023136"/>
    </source>
</evidence>
<name>A0A1U7PY32_9FLAO</name>
<comment type="subcellular location">
    <subcellularLocation>
        <location evidence="1">Cell membrane</location>
        <topology evidence="1">Multi-pass membrane protein</topology>
    </subcellularLocation>
</comment>
<evidence type="ECO:0000313" key="7">
    <source>
        <dbReference type="EMBL" id="SIT96678.1"/>
    </source>
</evidence>
<feature type="transmembrane region" description="Helical" evidence="6">
    <location>
        <begin position="167"/>
        <end position="186"/>
    </location>
</feature>
<feature type="transmembrane region" description="Helical" evidence="6">
    <location>
        <begin position="31"/>
        <end position="53"/>
    </location>
</feature>
<sequence>MTAFGGVQFINLVTGVFRSKVAAIWLGSQGVGFLGLLLTTFNLIVGTLNLGLPTSVVKHLSASSIQLLPKRIKIVKILAVIIGMISAALCFCFAAQLSLITFETDDFTWAFRLLAISVFFKQFSTIYSSILRSTGRLKQLANANIIASIIGIFFTVPLYYYFQLRGIVYNLITLGFVEAIIFYIYFKRLKINNEKVNKTEFLSQSKKMAGDGFFYNLSSFTELLAAYVLQMFISNYGGLKILGQYIAGYTILNSYVALIFTVMSIDYFPRLSKNNTQNNLLSEEVNHQLYIGIIILFPILLLMLLFSHIFIILIYTKEFMAAEVYLQIAMMGIFFKLFSWTVSFVLLAKGSRRLIIQNSIIYNIIFLFCHIFGYLADGLRGLAIGYTIYFLIYLLGNYWQANQLFSVKIESKNIKTYIACCVIIMLCIFINFTITDSLLKKIIISMITIIASAWSLRRLNHIFKWIK</sequence>
<organism evidence="7 8">
    <name type="scientific">Epilithonimonas bovis DSM 19482</name>
    <dbReference type="NCBI Taxonomy" id="1121284"/>
    <lineage>
        <taxon>Bacteria</taxon>
        <taxon>Pseudomonadati</taxon>
        <taxon>Bacteroidota</taxon>
        <taxon>Flavobacteriia</taxon>
        <taxon>Flavobacteriales</taxon>
        <taxon>Weeksellaceae</taxon>
        <taxon>Chryseobacterium group</taxon>
        <taxon>Epilithonimonas</taxon>
    </lineage>
</organism>
<reference evidence="8" key="1">
    <citation type="submission" date="2016-10" db="EMBL/GenBank/DDBJ databases">
        <authorList>
            <person name="Varghese N."/>
            <person name="Submissions S."/>
        </authorList>
    </citation>
    <scope>NUCLEOTIDE SEQUENCE [LARGE SCALE GENOMIC DNA]</scope>
    <source>
        <strain evidence="8">DSM 19482</strain>
    </source>
</reference>
<feature type="transmembrane region" description="Helical" evidence="6">
    <location>
        <begin position="438"/>
        <end position="456"/>
    </location>
</feature>
<dbReference type="InterPro" id="IPR050833">
    <property type="entry name" value="Poly_Biosynth_Transport"/>
</dbReference>
<evidence type="ECO:0000256" key="6">
    <source>
        <dbReference type="SAM" id="Phobius"/>
    </source>
</evidence>
<dbReference type="Proteomes" id="UP000187261">
    <property type="component" value="Unassembled WGS sequence"/>
</dbReference>
<feature type="transmembrane region" description="Helical" evidence="6">
    <location>
        <begin position="413"/>
        <end position="432"/>
    </location>
</feature>